<dbReference type="GO" id="GO:0004497">
    <property type="term" value="F:monooxygenase activity"/>
    <property type="evidence" value="ECO:0007669"/>
    <property type="project" value="UniProtKB-KW"/>
</dbReference>
<feature type="domain" description="ABM" evidence="1">
    <location>
        <begin position="19"/>
        <end position="88"/>
    </location>
</feature>
<gene>
    <name evidence="2" type="ORF">BKCO1_5600073</name>
</gene>
<sequence>MAKICTWTEFRVPESEPIFEINNHYAPSEARQKWINVIAPLAEATGFEVACWSRIKERPDTIALCARWASREALQSFRVSPEHAAYMQGISAFGPPLELGFDSMGSSIIYLTNHPWVSLLRIVFPHPLSAERRKKVRMLNGLIGSGGRGPLTQYDLPWFESHITWACGDPWTKTERDEEEKEANGTEGTNETTLFWFHSWRSFDHEDEYKRTYTKRFYREETGTQQLPPEEWFDKSVRELGAVEWSQEHYFGFKYVPRVFNGEPSCGRFVRNGKIIAGGTVLER</sequence>
<keyword evidence="2" id="KW-0503">Monooxygenase</keyword>
<comment type="caution">
    <text evidence="2">The sequence shown here is derived from an EMBL/GenBank/DDBJ whole genome shotgun (WGS) entry which is preliminary data.</text>
</comment>
<dbReference type="Proteomes" id="UP000183809">
    <property type="component" value="Unassembled WGS sequence"/>
</dbReference>
<dbReference type="InterPro" id="IPR011008">
    <property type="entry name" value="Dimeric_a/b-barrel"/>
</dbReference>
<reference evidence="2 3" key="1">
    <citation type="submission" date="2016-10" db="EMBL/GenBank/DDBJ databases">
        <title>Proteomics and genomics reveal pathogen-plant mechanisms compatible with a hemibiotrophic lifestyle of Diplodia corticola.</title>
        <authorList>
            <person name="Fernandes I."/>
            <person name="De Jonge R."/>
            <person name="Van De Peer Y."/>
            <person name="Devreese B."/>
            <person name="Alves A."/>
            <person name="Esteves A.C."/>
        </authorList>
    </citation>
    <scope>NUCLEOTIDE SEQUENCE [LARGE SCALE GENOMIC DNA]</scope>
    <source>
        <strain evidence="2 3">CBS 112549</strain>
    </source>
</reference>
<dbReference type="RefSeq" id="XP_020127059.1">
    <property type="nucleotide sequence ID" value="XM_020277437.1"/>
</dbReference>
<dbReference type="Gene3D" id="3.30.70.100">
    <property type="match status" value="1"/>
</dbReference>
<dbReference type="Pfam" id="PF03992">
    <property type="entry name" value="ABM"/>
    <property type="match status" value="1"/>
</dbReference>
<protein>
    <submittedName>
        <fullName evidence="2">Antibiotic biosynthesis monooxygenase</fullName>
    </submittedName>
</protein>
<dbReference type="InterPro" id="IPR007138">
    <property type="entry name" value="ABM_dom"/>
</dbReference>
<keyword evidence="2" id="KW-0560">Oxidoreductase</keyword>
<dbReference type="SUPFAM" id="SSF54909">
    <property type="entry name" value="Dimeric alpha+beta barrel"/>
    <property type="match status" value="1"/>
</dbReference>
<dbReference type="STRING" id="236234.A0A1J9RQS9"/>
<name>A0A1J9RQS9_9PEZI</name>
<evidence type="ECO:0000259" key="1">
    <source>
        <dbReference type="Pfam" id="PF03992"/>
    </source>
</evidence>
<evidence type="ECO:0000313" key="2">
    <source>
        <dbReference type="EMBL" id="OJD30799.1"/>
    </source>
</evidence>
<dbReference type="GeneID" id="31017698"/>
<accession>A0A1J9RQS9</accession>
<keyword evidence="3" id="KW-1185">Reference proteome</keyword>
<organism evidence="2 3">
    <name type="scientific">Diplodia corticola</name>
    <dbReference type="NCBI Taxonomy" id="236234"/>
    <lineage>
        <taxon>Eukaryota</taxon>
        <taxon>Fungi</taxon>
        <taxon>Dikarya</taxon>
        <taxon>Ascomycota</taxon>
        <taxon>Pezizomycotina</taxon>
        <taxon>Dothideomycetes</taxon>
        <taxon>Dothideomycetes incertae sedis</taxon>
        <taxon>Botryosphaeriales</taxon>
        <taxon>Botryosphaeriaceae</taxon>
        <taxon>Diplodia</taxon>
    </lineage>
</organism>
<dbReference type="OrthoDB" id="3450712at2759"/>
<dbReference type="AlphaFoldDB" id="A0A1J9RQS9"/>
<evidence type="ECO:0000313" key="3">
    <source>
        <dbReference type="Proteomes" id="UP000183809"/>
    </source>
</evidence>
<proteinExistence type="predicted"/>
<dbReference type="EMBL" id="MNUE01000056">
    <property type="protein sequence ID" value="OJD30799.1"/>
    <property type="molecule type" value="Genomic_DNA"/>
</dbReference>